<keyword evidence="3" id="KW-0812">Transmembrane</keyword>
<keyword evidence="6" id="KW-1185">Reference proteome</keyword>
<feature type="transmembrane region" description="Helical" evidence="3">
    <location>
        <begin position="715"/>
        <end position="736"/>
    </location>
</feature>
<feature type="compositionally biased region" description="Pro residues" evidence="2">
    <location>
        <begin position="148"/>
        <end position="162"/>
    </location>
</feature>
<keyword evidence="3" id="KW-0472">Membrane</keyword>
<evidence type="ECO:0000259" key="4">
    <source>
        <dbReference type="Pfam" id="PF15604"/>
    </source>
</evidence>
<accession>A0A0S2FBB4</accession>
<feature type="compositionally biased region" description="Basic and acidic residues" evidence="2">
    <location>
        <begin position="12"/>
        <end position="31"/>
    </location>
</feature>
<dbReference type="Pfam" id="PF15604">
    <property type="entry name" value="Ntox15"/>
    <property type="match status" value="2"/>
</dbReference>
<feature type="region of interest" description="Disordered" evidence="2">
    <location>
        <begin position="1"/>
        <end position="81"/>
    </location>
</feature>
<evidence type="ECO:0000256" key="2">
    <source>
        <dbReference type="SAM" id="MobiDB-lite"/>
    </source>
</evidence>
<dbReference type="InterPro" id="IPR028949">
    <property type="entry name" value="Ntox15"/>
</dbReference>
<dbReference type="PATRIC" id="fig|84531.8.peg.2738"/>
<name>A0A0S2FBB4_LYSAN</name>
<feature type="region of interest" description="Disordered" evidence="2">
    <location>
        <begin position="94"/>
        <end position="208"/>
    </location>
</feature>
<feature type="coiled-coil region" evidence="1">
    <location>
        <begin position="387"/>
        <end position="414"/>
    </location>
</feature>
<feature type="compositionally biased region" description="Polar residues" evidence="2">
    <location>
        <begin position="122"/>
        <end position="138"/>
    </location>
</feature>
<feature type="transmembrane region" description="Helical" evidence="3">
    <location>
        <begin position="658"/>
        <end position="680"/>
    </location>
</feature>
<protein>
    <recommendedName>
        <fullName evidence="4">Novel toxin 15 domain-containing protein</fullName>
    </recommendedName>
</protein>
<evidence type="ECO:0000256" key="3">
    <source>
        <dbReference type="SAM" id="Phobius"/>
    </source>
</evidence>
<feature type="domain" description="Novel toxin 15" evidence="4">
    <location>
        <begin position="887"/>
        <end position="935"/>
    </location>
</feature>
<feature type="coiled-coil region" evidence="1">
    <location>
        <begin position="453"/>
        <end position="498"/>
    </location>
</feature>
<keyword evidence="1" id="KW-0175">Coiled coil</keyword>
<feature type="compositionally biased region" description="Basic and acidic residues" evidence="2">
    <location>
        <begin position="181"/>
        <end position="205"/>
    </location>
</feature>
<evidence type="ECO:0000313" key="5">
    <source>
        <dbReference type="EMBL" id="ALN80856.1"/>
    </source>
</evidence>
<evidence type="ECO:0000256" key="1">
    <source>
        <dbReference type="SAM" id="Coils"/>
    </source>
</evidence>
<evidence type="ECO:0000313" key="6">
    <source>
        <dbReference type="Proteomes" id="UP000060787"/>
    </source>
</evidence>
<proteinExistence type="predicted"/>
<reference evidence="5 6" key="1">
    <citation type="journal article" date="2015" name="BMC Genomics">
        <title>Comparative genomics and metabolic profiling of the genus Lysobacter.</title>
        <authorList>
            <person name="de Bruijn I."/>
            <person name="Cheng X."/>
            <person name="de Jager V."/>
            <person name="Exposito R.G."/>
            <person name="Watrous J."/>
            <person name="Patel N."/>
            <person name="Postma J."/>
            <person name="Dorrestein P.C."/>
            <person name="Kobayashi D."/>
            <person name="Raaijmakers J.M."/>
        </authorList>
    </citation>
    <scope>NUCLEOTIDE SEQUENCE [LARGE SCALE GENOMIC DNA]</scope>
    <source>
        <strain evidence="5 6">76</strain>
    </source>
</reference>
<dbReference type="AlphaFoldDB" id="A0A0S2FBB4"/>
<feature type="compositionally biased region" description="Basic residues" evidence="2">
    <location>
        <begin position="1"/>
        <end position="11"/>
    </location>
</feature>
<dbReference type="RefSeq" id="WP_057918060.1">
    <property type="nucleotide sequence ID" value="NZ_CP011129.1"/>
</dbReference>
<dbReference type="EMBL" id="CP011129">
    <property type="protein sequence ID" value="ALN80856.1"/>
    <property type="molecule type" value="Genomic_DNA"/>
</dbReference>
<dbReference type="STRING" id="84531.LA76x_2726"/>
<feature type="domain" description="Novel toxin 15" evidence="4">
    <location>
        <begin position="1000"/>
        <end position="1074"/>
    </location>
</feature>
<keyword evidence="3" id="KW-1133">Transmembrane helix</keyword>
<dbReference type="KEGG" id="lab:LA76x_2726"/>
<feature type="compositionally biased region" description="Low complexity" evidence="2">
    <location>
        <begin position="163"/>
        <end position="176"/>
    </location>
</feature>
<organism evidence="5 6">
    <name type="scientific">Lysobacter antibioticus</name>
    <dbReference type="NCBI Taxonomy" id="84531"/>
    <lineage>
        <taxon>Bacteria</taxon>
        <taxon>Pseudomonadati</taxon>
        <taxon>Pseudomonadota</taxon>
        <taxon>Gammaproteobacteria</taxon>
        <taxon>Lysobacterales</taxon>
        <taxon>Lysobacteraceae</taxon>
        <taxon>Lysobacter</taxon>
    </lineage>
</organism>
<gene>
    <name evidence="5" type="ORF">LA76x_2726</name>
</gene>
<dbReference type="Proteomes" id="UP000060787">
    <property type="component" value="Chromosome"/>
</dbReference>
<sequence>MAVARVAKRANPRNDPRYKRVVDKLNADSRRLKQHPPPSRKSDESGKAAKGPANEKAAGARAKQVDQLEEAETPKPETASFLSILRAEIAKVMPKTLGDTEKFMKGGTGNEIKGSLKGEVGNQKQAATGDLQQTSNAPPSEAGVPAKPVTPIPPEPGVPPPQVDAAAAMPAPKPAAEISLEESKTEVADAKKATKQTDTRLKNASDPRFSAVMTAEKAVQKDSDAGPGKYRGKEGATLSKAAGQAKAVAGKGVSSLLSVKGGSKTKVLSKQEQQKAREELELSKFSNFVVATFNTAKATVDKRLENLETSVNTIFDQGTDAALARMKSYVEDALFDYKLKRYLLMPGGSLLWIKDQILDLPPEVNRFYEAGRNLFTAAMDALAVKVANLVERELAAAKNDVAQAQAKIATAQAALSPGVRARGAQLTAEYADKFNELKSGIEDKKQALAEGLAQKYKEAFDKADEALKAIQDSNKGLVTQAKEKIAEVAKALMEFKDKLMAILRKGADTIDLILDNPGGFLSNLISAVKGGFSAFAGNILGHLKRGFIKWLFGALAGTGIEIPSDLTVVSILKMVLGVLGITYDRMRAKAVKLLGPTAVAVIEKLVSYLQTLIGGGPAALWEQIKGDLSNLKDMVIGAIQDWIVTTIVKKAVAKVVSMFNPAGAIIQAIMMIVNVVMFVVERAAQIMEFVESVINSIHAIATGSIGGAISKVEQALGNAVPILIGFLAALIGLGGISAKIKGFITKVQTKVDQAIDKAIKKAVAYIKKLFGKLTGKKDAKPDERTDAQKRADLAKAVNEANSALEDESRRSKAVKKLKQIQTRYRLTRADIIVDEKKKGTTFFHAELEINPIAKSNKAGEMDFIDPPIAVDPLFKCKKAFMDADGAKEFNDQLTLQESTINAMNVHQWLANRARFVKGGRSAAGTKKQRQVVDAAFIAFNAKVIAERQNVYKTQFGMKLAEAMSTAKAFANRLLAYTTGKSGRRKFKNSQWTDKAYDGVTVQNELHKKAALHALDQVAGGDGEDIVGLGGAREDFSLGAQWKGARVETLEKKIKKEIKGRKADEQKNIRMNVKLMPPIYE</sequence>